<feature type="region of interest" description="Disordered" evidence="3">
    <location>
        <begin position="298"/>
        <end position="419"/>
    </location>
</feature>
<dbReference type="SUPFAM" id="SSF54928">
    <property type="entry name" value="RNA-binding domain, RBD"/>
    <property type="match status" value="2"/>
</dbReference>
<dbReference type="InterPro" id="IPR012677">
    <property type="entry name" value="Nucleotide-bd_a/b_plait_sf"/>
</dbReference>
<feature type="compositionally biased region" description="Basic and acidic residues" evidence="3">
    <location>
        <begin position="96"/>
        <end position="115"/>
    </location>
</feature>
<dbReference type="AlphaFoldDB" id="A0A077WMW0"/>
<proteinExistence type="predicted"/>
<dbReference type="SMART" id="SM00360">
    <property type="entry name" value="RRM"/>
    <property type="match status" value="2"/>
</dbReference>
<feature type="compositionally biased region" description="Low complexity" evidence="3">
    <location>
        <begin position="387"/>
        <end position="404"/>
    </location>
</feature>
<accession>A0A077WMW0</accession>
<dbReference type="OrthoDB" id="439808at2759"/>
<evidence type="ECO:0000256" key="1">
    <source>
        <dbReference type="ARBA" id="ARBA00022884"/>
    </source>
</evidence>
<evidence type="ECO:0000256" key="3">
    <source>
        <dbReference type="SAM" id="MobiDB-lite"/>
    </source>
</evidence>
<organism evidence="5">
    <name type="scientific">Lichtheimia ramosa</name>
    <dbReference type="NCBI Taxonomy" id="688394"/>
    <lineage>
        <taxon>Eukaryota</taxon>
        <taxon>Fungi</taxon>
        <taxon>Fungi incertae sedis</taxon>
        <taxon>Mucoromycota</taxon>
        <taxon>Mucoromycotina</taxon>
        <taxon>Mucoromycetes</taxon>
        <taxon>Mucorales</taxon>
        <taxon>Lichtheimiaceae</taxon>
        <taxon>Lichtheimia</taxon>
    </lineage>
</organism>
<dbReference type="Pfam" id="PF00076">
    <property type="entry name" value="RRM_1"/>
    <property type="match status" value="2"/>
</dbReference>
<feature type="compositionally biased region" description="Basic and acidic residues" evidence="3">
    <location>
        <begin position="159"/>
        <end position="178"/>
    </location>
</feature>
<feature type="domain" description="RRM" evidence="4">
    <location>
        <begin position="29"/>
        <end position="105"/>
    </location>
</feature>
<feature type="compositionally biased region" description="Basic residues" evidence="3">
    <location>
        <begin position="202"/>
        <end position="217"/>
    </location>
</feature>
<name>A0A077WMW0_9FUNG</name>
<feature type="compositionally biased region" description="Basic and acidic residues" evidence="3">
    <location>
        <begin position="312"/>
        <end position="386"/>
    </location>
</feature>
<protein>
    <recommendedName>
        <fullName evidence="4">RRM domain-containing protein</fullName>
    </recommendedName>
</protein>
<dbReference type="GO" id="GO:0003729">
    <property type="term" value="F:mRNA binding"/>
    <property type="evidence" value="ECO:0007669"/>
    <property type="project" value="TreeGrafter"/>
</dbReference>
<dbReference type="Gene3D" id="3.30.70.330">
    <property type="match status" value="2"/>
</dbReference>
<keyword evidence="1 2" id="KW-0694">RNA-binding</keyword>
<dbReference type="InterPro" id="IPR035979">
    <property type="entry name" value="RBD_domain_sf"/>
</dbReference>
<evidence type="ECO:0000313" key="5">
    <source>
        <dbReference type="EMBL" id="CDS08951.1"/>
    </source>
</evidence>
<dbReference type="PANTHER" id="PTHR48025:SF1">
    <property type="entry name" value="RRM DOMAIN-CONTAINING PROTEIN"/>
    <property type="match status" value="1"/>
</dbReference>
<dbReference type="PANTHER" id="PTHR48025">
    <property type="entry name" value="OS02G0815200 PROTEIN"/>
    <property type="match status" value="1"/>
</dbReference>
<evidence type="ECO:0000259" key="4">
    <source>
        <dbReference type="PROSITE" id="PS50102"/>
    </source>
</evidence>
<feature type="region of interest" description="Disordered" evidence="3">
    <location>
        <begin position="96"/>
        <end position="225"/>
    </location>
</feature>
<dbReference type="GO" id="GO:0005634">
    <property type="term" value="C:nucleus"/>
    <property type="evidence" value="ECO:0007669"/>
    <property type="project" value="TreeGrafter"/>
</dbReference>
<dbReference type="InterPro" id="IPR050502">
    <property type="entry name" value="Euk_RNA-bind_prot"/>
</dbReference>
<feature type="compositionally biased region" description="Basic and acidic residues" evidence="3">
    <location>
        <begin position="405"/>
        <end position="419"/>
    </location>
</feature>
<dbReference type="PROSITE" id="PS50102">
    <property type="entry name" value="RRM"/>
    <property type="match status" value="2"/>
</dbReference>
<feature type="compositionally biased region" description="Basic residues" evidence="3">
    <location>
        <begin position="125"/>
        <end position="144"/>
    </location>
</feature>
<dbReference type="EMBL" id="LK023328">
    <property type="protein sequence ID" value="CDS08951.1"/>
    <property type="molecule type" value="Genomic_DNA"/>
</dbReference>
<dbReference type="InterPro" id="IPR000504">
    <property type="entry name" value="RRM_dom"/>
</dbReference>
<reference evidence="5" key="1">
    <citation type="journal article" date="2014" name="Genome Announc.">
        <title>De novo whole-genome sequence and genome annotation of Lichtheimia ramosa.</title>
        <authorList>
            <person name="Linde J."/>
            <person name="Schwartze V."/>
            <person name="Binder U."/>
            <person name="Lass-Florl C."/>
            <person name="Voigt K."/>
            <person name="Horn F."/>
        </authorList>
    </citation>
    <scope>NUCLEOTIDE SEQUENCE</scope>
    <source>
        <strain evidence="5">JMRC FSU:6197</strain>
    </source>
</reference>
<dbReference type="CDD" id="cd00590">
    <property type="entry name" value="RRM_SF"/>
    <property type="match status" value="1"/>
</dbReference>
<feature type="compositionally biased region" description="Low complexity" evidence="3">
    <location>
        <begin position="179"/>
        <end position="199"/>
    </location>
</feature>
<feature type="domain" description="RRM" evidence="4">
    <location>
        <begin position="225"/>
        <end position="301"/>
    </location>
</feature>
<evidence type="ECO:0000256" key="2">
    <source>
        <dbReference type="PROSITE-ProRule" id="PRU00176"/>
    </source>
</evidence>
<gene>
    <name evidence="5" type="ORF">LRAMOSA10311</name>
</gene>
<sequence length="419" mass="45947">MAVTTEQPTVDATKTAEHPTVEKELVEDNKVFVGNLPFKTTQEALVKFFESAGKVTEATIIKHGRRSLGYGFVGFETAAEAEKARKELNKKELEGREVNVEVAKPKTHVEKKPETSSDNESALPRARKSRRRIPRRRNNKKKKAAAAASEQQDQTDASATKKEDGESATTKKEVKSKEVSSPSSKEVDTAAATGTTEDTTASKKKKNRNRRKRAAKAKRTEPSKTTVFVANLPYATTDEGLAEVFKNYKFNSAQVARMKSGRSKGYGFVELVSEEEQKRALDNIKDVELEGRAIYLKIAMSERIEPEEETTKEDVTEKKNGDKKEAEKKETDKPTEKKDAAKPAETKDAAKPAEKKDVAKPVDTKDAAKPADKPAEKKEVNGDKKTAPAAATTTEKPAAAAATPADKKKDAATKAPEKK</sequence>